<dbReference type="RefSeq" id="XP_026106740.1">
    <property type="nucleotide sequence ID" value="XM_026250955.1"/>
</dbReference>
<reference evidence="4" key="1">
    <citation type="submission" date="2025-08" db="UniProtKB">
        <authorList>
            <consortium name="RefSeq"/>
        </authorList>
    </citation>
    <scope>IDENTIFICATION</scope>
    <source>
        <strain evidence="4">Wakin</strain>
        <tissue evidence="4">Muscle</tissue>
    </source>
</reference>
<dbReference type="GeneID" id="113078633"/>
<feature type="region of interest" description="Disordered" evidence="1">
    <location>
        <begin position="1"/>
        <end position="20"/>
    </location>
</feature>
<organism evidence="3 4">
    <name type="scientific">Carassius auratus</name>
    <name type="common">Goldfish</name>
    <dbReference type="NCBI Taxonomy" id="7957"/>
    <lineage>
        <taxon>Eukaryota</taxon>
        <taxon>Metazoa</taxon>
        <taxon>Chordata</taxon>
        <taxon>Craniata</taxon>
        <taxon>Vertebrata</taxon>
        <taxon>Euteleostomi</taxon>
        <taxon>Actinopterygii</taxon>
        <taxon>Neopterygii</taxon>
        <taxon>Teleostei</taxon>
        <taxon>Ostariophysi</taxon>
        <taxon>Cypriniformes</taxon>
        <taxon>Cyprinidae</taxon>
        <taxon>Cyprininae</taxon>
        <taxon>Carassius</taxon>
    </lineage>
</organism>
<feature type="transmembrane region" description="Helical" evidence="2">
    <location>
        <begin position="113"/>
        <end position="133"/>
    </location>
</feature>
<keyword evidence="2" id="KW-0472">Membrane</keyword>
<feature type="transmembrane region" description="Helical" evidence="2">
    <location>
        <begin position="49"/>
        <end position="70"/>
    </location>
</feature>
<accession>A0A6P6NBW5</accession>
<proteinExistence type="predicted"/>
<dbReference type="InterPro" id="IPR030417">
    <property type="entry name" value="MS4A"/>
</dbReference>
<evidence type="ECO:0000313" key="4">
    <source>
        <dbReference type="RefSeq" id="XP_026106740.1"/>
    </source>
</evidence>
<dbReference type="OrthoDB" id="8958625at2759"/>
<keyword evidence="2" id="KW-0812">Transmembrane</keyword>
<feature type="transmembrane region" description="Helical" evidence="2">
    <location>
        <begin position="76"/>
        <end position="101"/>
    </location>
</feature>
<dbReference type="AlphaFoldDB" id="A0A6P6NBW5"/>
<evidence type="ECO:0000256" key="1">
    <source>
        <dbReference type="SAM" id="MobiDB-lite"/>
    </source>
</evidence>
<keyword evidence="2" id="KW-1133">Transmembrane helix</keyword>
<dbReference type="PANTHER" id="PTHR23320">
    <property type="entry name" value="MEMBRANE-SPANNING 4-DOMAINS SUBFAMILY A MS4A -RELATED"/>
    <property type="match status" value="1"/>
</dbReference>
<sequence length="210" mass="22812">MEVMTLSSTDEPQIESGEDRNPGEVTLLQIRFEKNPNQKLKYLEGEPKILGVTQIAFAVFFTIMVVMFYMNGMDKYADVVMVVGGIASMIIIIAGSLAIAAQNLHLPTLKACLGMQVVACMASVITIFIQISILPPVNNCWASELESPQMTTCKSFNTGFENYLGIQKLVMTVHIALSATIAAYCCKAIQFCSPVSNVPVITVNGPPNPQ</sequence>
<keyword evidence="3" id="KW-1185">Reference proteome</keyword>
<dbReference type="KEGG" id="caua:113078633"/>
<dbReference type="PANTHER" id="PTHR23320:SF143">
    <property type="entry name" value="MEMBRANE-SPANNING 4-DOMAINS SUBFAMILY A MEMBER 4A-LIKE ISOFORM X1"/>
    <property type="match status" value="1"/>
</dbReference>
<name>A0A6P6NBW5_CARAU</name>
<feature type="compositionally biased region" description="Polar residues" evidence="1">
    <location>
        <begin position="1"/>
        <end position="11"/>
    </location>
</feature>
<evidence type="ECO:0000256" key="2">
    <source>
        <dbReference type="SAM" id="Phobius"/>
    </source>
</evidence>
<gene>
    <name evidence="4" type="primary">LOC113078633</name>
</gene>
<evidence type="ECO:0000313" key="3">
    <source>
        <dbReference type="Proteomes" id="UP000515129"/>
    </source>
</evidence>
<protein>
    <submittedName>
        <fullName evidence="4">Membrane-spanning 4-domains subfamily A member 4D isoform X1</fullName>
    </submittedName>
</protein>
<dbReference type="Proteomes" id="UP000515129">
    <property type="component" value="Unplaced"/>
</dbReference>